<dbReference type="PROSITE" id="PS51635">
    <property type="entry name" value="PNPLA"/>
    <property type="match status" value="1"/>
</dbReference>
<feature type="short sequence motif" description="DGA/G" evidence="4">
    <location>
        <begin position="179"/>
        <end position="181"/>
    </location>
</feature>
<evidence type="ECO:0000313" key="7">
    <source>
        <dbReference type="Proteomes" id="UP000698963"/>
    </source>
</evidence>
<keyword evidence="2 4" id="KW-0442">Lipid degradation</keyword>
<feature type="active site" description="Nucleophile" evidence="4">
    <location>
        <position position="59"/>
    </location>
</feature>
<proteinExistence type="predicted"/>
<dbReference type="Pfam" id="PF01734">
    <property type="entry name" value="Patatin"/>
    <property type="match status" value="1"/>
</dbReference>
<evidence type="ECO:0000256" key="4">
    <source>
        <dbReference type="PROSITE-ProRule" id="PRU01161"/>
    </source>
</evidence>
<dbReference type="Pfam" id="PF19890">
    <property type="entry name" value="DUF6363"/>
    <property type="match status" value="1"/>
</dbReference>
<dbReference type="InterPro" id="IPR016035">
    <property type="entry name" value="Acyl_Trfase/lysoPLipase"/>
</dbReference>
<dbReference type="PANTHER" id="PTHR14226:SF25">
    <property type="entry name" value="PHOSPHOESTERASE"/>
    <property type="match status" value="1"/>
</dbReference>
<feature type="domain" description="PNPLA" evidence="5">
    <location>
        <begin position="26"/>
        <end position="192"/>
    </location>
</feature>
<dbReference type="InterPro" id="IPR045943">
    <property type="entry name" value="DUF6363"/>
</dbReference>
<dbReference type="InterPro" id="IPR002641">
    <property type="entry name" value="PNPLA_dom"/>
</dbReference>
<dbReference type="PANTHER" id="PTHR14226">
    <property type="entry name" value="NEUROPATHY TARGET ESTERASE/SWISS CHEESE D.MELANOGASTER"/>
    <property type="match status" value="1"/>
</dbReference>
<evidence type="ECO:0000313" key="6">
    <source>
        <dbReference type="EMBL" id="HJD98306.1"/>
    </source>
</evidence>
<dbReference type="CDD" id="cd07208">
    <property type="entry name" value="Pat_hypo_Ecoli_yjju_like"/>
    <property type="match status" value="1"/>
</dbReference>
<evidence type="ECO:0000256" key="3">
    <source>
        <dbReference type="ARBA" id="ARBA00023098"/>
    </source>
</evidence>
<evidence type="ECO:0000259" key="5">
    <source>
        <dbReference type="PROSITE" id="PS51635"/>
    </source>
</evidence>
<dbReference type="InterPro" id="IPR050301">
    <property type="entry name" value="NTE"/>
</dbReference>
<evidence type="ECO:0000256" key="2">
    <source>
        <dbReference type="ARBA" id="ARBA00022963"/>
    </source>
</evidence>
<sequence>MNRKVYSGLDRLPRGQASSVITQGCLVLEGGALRGTYSVGVMDALMEEEVNLQCTIGVSAGALNGISYVSGQIGRSARSPLRFRHDPRYFGFRAFIRNRSPFGFDFMFGELSKKLDPLDLERFMRPERRFVAVATNCRTGKAEYFEKGVCPDIMLATRASSTMPYISQMVNMGGNPYLDGGCSCKIPIHWALKNDFHNIVVIKTRPDDYRRDPSAGSRLARLVYGRTWPALACSLAESNADYNRLCDDIALLSGKGRVFVISPSRFMDIGRMEKNLEKLGEWYWLGYHDAKNAMPSLKRYLGREED</sequence>
<reference evidence="6" key="2">
    <citation type="submission" date="2021-09" db="EMBL/GenBank/DDBJ databases">
        <authorList>
            <person name="Gilroy R."/>
        </authorList>
    </citation>
    <scope>NUCLEOTIDE SEQUENCE</scope>
    <source>
        <strain evidence="6">ChiGjej2B2-19336</strain>
    </source>
</reference>
<dbReference type="EMBL" id="DYZA01000241">
    <property type="protein sequence ID" value="HJD98306.1"/>
    <property type="molecule type" value="Genomic_DNA"/>
</dbReference>
<evidence type="ECO:0000256" key="1">
    <source>
        <dbReference type="ARBA" id="ARBA00022801"/>
    </source>
</evidence>
<dbReference type="AlphaFoldDB" id="A0A921AY99"/>
<dbReference type="GO" id="GO:0016042">
    <property type="term" value="P:lipid catabolic process"/>
    <property type="evidence" value="ECO:0007669"/>
    <property type="project" value="UniProtKB-UniRule"/>
</dbReference>
<comment type="caution">
    <text evidence="4">Lacks conserved residue(s) required for the propagation of feature annotation.</text>
</comment>
<keyword evidence="3 4" id="KW-0443">Lipid metabolism</keyword>
<dbReference type="InterPro" id="IPR037483">
    <property type="entry name" value="YjjU-like"/>
</dbReference>
<accession>A0A921AY99</accession>
<dbReference type="Proteomes" id="UP000698963">
    <property type="component" value="Unassembled WGS sequence"/>
</dbReference>
<dbReference type="PROSITE" id="PS51257">
    <property type="entry name" value="PROKAR_LIPOPROTEIN"/>
    <property type="match status" value="1"/>
</dbReference>
<name>A0A921AY99_9BACT</name>
<reference evidence="6" key="1">
    <citation type="journal article" date="2021" name="PeerJ">
        <title>Extensive microbial diversity within the chicken gut microbiome revealed by metagenomics and culture.</title>
        <authorList>
            <person name="Gilroy R."/>
            <person name="Ravi A."/>
            <person name="Getino M."/>
            <person name="Pursley I."/>
            <person name="Horton D.L."/>
            <person name="Alikhan N.F."/>
            <person name="Baker D."/>
            <person name="Gharbi K."/>
            <person name="Hall N."/>
            <person name="Watson M."/>
            <person name="Adriaenssens E.M."/>
            <person name="Foster-Nyarko E."/>
            <person name="Jarju S."/>
            <person name="Secka A."/>
            <person name="Antonio M."/>
            <person name="Oren A."/>
            <person name="Chaudhuri R.R."/>
            <person name="La Ragione R."/>
            <person name="Hildebrand F."/>
            <person name="Pallen M.J."/>
        </authorList>
    </citation>
    <scope>NUCLEOTIDE SEQUENCE</scope>
    <source>
        <strain evidence="6">ChiGjej2B2-19336</strain>
    </source>
</reference>
<dbReference type="GO" id="GO:0016787">
    <property type="term" value="F:hydrolase activity"/>
    <property type="evidence" value="ECO:0007669"/>
    <property type="project" value="UniProtKB-UniRule"/>
</dbReference>
<dbReference type="Gene3D" id="3.40.1090.10">
    <property type="entry name" value="Cytosolic phospholipase A2 catalytic domain"/>
    <property type="match status" value="2"/>
</dbReference>
<feature type="active site" description="Proton acceptor" evidence="4">
    <location>
        <position position="179"/>
    </location>
</feature>
<feature type="short sequence motif" description="GXSXG" evidence="4">
    <location>
        <begin position="57"/>
        <end position="61"/>
    </location>
</feature>
<gene>
    <name evidence="6" type="ORF">K8W16_11770</name>
</gene>
<comment type="caution">
    <text evidence="6">The sequence shown here is derived from an EMBL/GenBank/DDBJ whole genome shotgun (WGS) entry which is preliminary data.</text>
</comment>
<dbReference type="SUPFAM" id="SSF52151">
    <property type="entry name" value="FabD/lysophospholipase-like"/>
    <property type="match status" value="1"/>
</dbReference>
<protein>
    <submittedName>
        <fullName evidence="6">Patatin family protein</fullName>
    </submittedName>
</protein>
<organism evidence="6 7">
    <name type="scientific">Mailhella massiliensis</name>
    <dbReference type="NCBI Taxonomy" id="1903261"/>
    <lineage>
        <taxon>Bacteria</taxon>
        <taxon>Pseudomonadati</taxon>
        <taxon>Thermodesulfobacteriota</taxon>
        <taxon>Desulfovibrionia</taxon>
        <taxon>Desulfovibrionales</taxon>
        <taxon>Desulfovibrionaceae</taxon>
        <taxon>Mailhella</taxon>
    </lineage>
</organism>
<keyword evidence="1 4" id="KW-0378">Hydrolase</keyword>
<dbReference type="RefSeq" id="WP_304124072.1">
    <property type="nucleotide sequence ID" value="NZ_DYZA01000241.1"/>
</dbReference>